<protein>
    <submittedName>
        <fullName evidence="3">Type II CAAX endopeptidase family protein</fullName>
    </submittedName>
</protein>
<proteinExistence type="predicted"/>
<dbReference type="PANTHER" id="PTHR36435:SF1">
    <property type="entry name" value="CAAX AMINO TERMINAL PROTEASE FAMILY PROTEIN"/>
    <property type="match status" value="1"/>
</dbReference>
<feature type="transmembrane region" description="Helical" evidence="1">
    <location>
        <begin position="174"/>
        <end position="191"/>
    </location>
</feature>
<feature type="transmembrane region" description="Helical" evidence="1">
    <location>
        <begin position="42"/>
        <end position="63"/>
    </location>
</feature>
<gene>
    <name evidence="3" type="ORF">PN838_00855</name>
</gene>
<dbReference type="Proteomes" id="UP001528411">
    <property type="component" value="Unassembled WGS sequence"/>
</dbReference>
<evidence type="ECO:0000313" key="3">
    <source>
        <dbReference type="EMBL" id="MDC2887663.1"/>
    </source>
</evidence>
<reference evidence="3 4" key="1">
    <citation type="submission" date="2023-01" db="EMBL/GenBank/DDBJ databases">
        <title>Psychrosphaera sp. nov., isolated from marine algae.</title>
        <authorList>
            <person name="Bayburt H."/>
            <person name="Choi B.J."/>
            <person name="Kim J.M."/>
            <person name="Choi D.G."/>
            <person name="Jeon C.O."/>
        </authorList>
    </citation>
    <scope>NUCLEOTIDE SEQUENCE [LARGE SCALE GENOMIC DNA]</scope>
    <source>
        <strain evidence="3 4">G1-22</strain>
    </source>
</reference>
<dbReference type="Pfam" id="PF02517">
    <property type="entry name" value="Rce1-like"/>
    <property type="match status" value="1"/>
</dbReference>
<dbReference type="InterPro" id="IPR003675">
    <property type="entry name" value="Rce1/LyrA-like_dom"/>
</dbReference>
<accession>A0ABT5F7Z8</accession>
<dbReference type="EMBL" id="JAQOMS010000002">
    <property type="protein sequence ID" value="MDC2887663.1"/>
    <property type="molecule type" value="Genomic_DNA"/>
</dbReference>
<keyword evidence="1" id="KW-1133">Transmembrane helix</keyword>
<feature type="transmembrane region" description="Helical" evidence="1">
    <location>
        <begin position="12"/>
        <end position="30"/>
    </location>
</feature>
<name>A0ABT5F7Z8_9GAMM</name>
<keyword evidence="1" id="KW-0472">Membrane</keyword>
<dbReference type="RefSeq" id="WP_272179479.1">
    <property type="nucleotide sequence ID" value="NZ_JAQOMS010000002.1"/>
</dbReference>
<organism evidence="3 4">
    <name type="scientific">Psychrosphaera algicola</name>
    <dbReference type="NCBI Taxonomy" id="3023714"/>
    <lineage>
        <taxon>Bacteria</taxon>
        <taxon>Pseudomonadati</taxon>
        <taxon>Pseudomonadota</taxon>
        <taxon>Gammaproteobacteria</taxon>
        <taxon>Alteromonadales</taxon>
        <taxon>Pseudoalteromonadaceae</taxon>
        <taxon>Psychrosphaera</taxon>
    </lineage>
</organism>
<evidence type="ECO:0000313" key="4">
    <source>
        <dbReference type="Proteomes" id="UP001528411"/>
    </source>
</evidence>
<feature type="transmembrane region" description="Helical" evidence="1">
    <location>
        <begin position="130"/>
        <end position="154"/>
    </location>
</feature>
<sequence>MENLVNKISSKKANYLYLITFCVFAVLIYIRESKNFGHIFDFLPVLGGSIPYFVLTISLIFIYKNNGNNLRELGLSWPTFGSTRFRSLLFASLWALIIILIGLVSGSIVMESFDLIVGTVTDSSPRKSVLVGNLPLLLLLTPLMWLAVIGEELLFRGFIMNFLAKKFGGTTKSWILAIVVSSLIFGLAHFWQGARGIVGAGVLALIWGTAYYRCGRNLWPTIIAHSVGNTIAFISTYNS</sequence>
<feature type="transmembrane region" description="Helical" evidence="1">
    <location>
        <begin position="197"/>
        <end position="214"/>
    </location>
</feature>
<dbReference type="PANTHER" id="PTHR36435">
    <property type="entry name" value="SLR1288 PROTEIN"/>
    <property type="match status" value="1"/>
</dbReference>
<keyword evidence="4" id="KW-1185">Reference proteome</keyword>
<feature type="domain" description="CAAX prenyl protease 2/Lysostaphin resistance protein A-like" evidence="2">
    <location>
        <begin position="136"/>
        <end position="230"/>
    </location>
</feature>
<dbReference type="InterPro" id="IPR052710">
    <property type="entry name" value="CAAX_protease"/>
</dbReference>
<feature type="transmembrane region" description="Helical" evidence="1">
    <location>
        <begin position="88"/>
        <end position="110"/>
    </location>
</feature>
<evidence type="ECO:0000259" key="2">
    <source>
        <dbReference type="Pfam" id="PF02517"/>
    </source>
</evidence>
<comment type="caution">
    <text evidence="3">The sequence shown here is derived from an EMBL/GenBank/DDBJ whole genome shotgun (WGS) entry which is preliminary data.</text>
</comment>
<keyword evidence="1" id="KW-0812">Transmembrane</keyword>
<evidence type="ECO:0000256" key="1">
    <source>
        <dbReference type="SAM" id="Phobius"/>
    </source>
</evidence>